<dbReference type="NCBIfam" id="TIGR00518">
    <property type="entry name" value="alaDH"/>
    <property type="match status" value="1"/>
</dbReference>
<dbReference type="PANTHER" id="PTHR42795:SF1">
    <property type="entry name" value="ALANINE DEHYDROGENASE"/>
    <property type="match status" value="1"/>
</dbReference>
<comment type="similarity">
    <text evidence="1">Belongs to the AlaDH/PNT family.</text>
</comment>
<dbReference type="SMART" id="SM01002">
    <property type="entry name" value="AlaDh_PNT_C"/>
    <property type="match status" value="1"/>
</dbReference>
<protein>
    <recommendedName>
        <fullName evidence="2">alanine dehydrogenase</fullName>
        <ecNumber evidence="2">1.4.1.1</ecNumber>
    </recommendedName>
</protein>
<dbReference type="PANTHER" id="PTHR42795">
    <property type="entry name" value="ALANINE DEHYDROGENASE"/>
    <property type="match status" value="1"/>
</dbReference>
<evidence type="ECO:0000256" key="1">
    <source>
        <dbReference type="ARBA" id="ARBA00005689"/>
    </source>
</evidence>
<evidence type="ECO:0000256" key="2">
    <source>
        <dbReference type="ARBA" id="ARBA00012897"/>
    </source>
</evidence>
<organism evidence="7">
    <name type="scientific">marine metagenome</name>
    <dbReference type="NCBI Taxonomy" id="408172"/>
    <lineage>
        <taxon>unclassified sequences</taxon>
        <taxon>metagenomes</taxon>
        <taxon>ecological metagenomes</taxon>
    </lineage>
</organism>
<dbReference type="AlphaFoldDB" id="A0A382HFQ1"/>
<sequence length="367" mass="38617">MLIGVPKEIKPDEYRVGLTPESVLTLVNGGHQVMVLTNAGMGIGKGDQDYLKAGAEIVATRDEIFEQAEMVIKVKEPQLDECALLRQGQILFTYLHLAPDPEQTNALVNSGVSAIAYESVMAEDKSYPLLIPMSAIAGRMAVQAGASCLEKAKGGSGILMGGVTNVDPAKVTIIGGGVVGYNAIEIALGMQANVTVLDKSAARLDYLETVFGDDLNAVLADSESNETFIAAADLVIGAVLVPGASAPKIISRNLLKKMKPGSVFVDVAIDQGGCSETSRPTTHSSPTYVEEGVLHYCVSNMPGAVPLTSTYALNQATLPYVEDLANQGLVQALTTNQGFCEGLSVHQGKVTIKAVADELGYEYTDPK</sequence>
<dbReference type="PIRSF" id="PIRSF000183">
    <property type="entry name" value="Alanine_dh"/>
    <property type="match status" value="1"/>
</dbReference>
<feature type="non-terminal residue" evidence="7">
    <location>
        <position position="367"/>
    </location>
</feature>
<dbReference type="FunFam" id="3.40.50.720:FF:000049">
    <property type="entry name" value="Alanine dehydrogenase"/>
    <property type="match status" value="1"/>
</dbReference>
<dbReference type="InterPro" id="IPR007698">
    <property type="entry name" value="AlaDH/PNT_NAD(H)-bd"/>
</dbReference>
<evidence type="ECO:0000256" key="4">
    <source>
        <dbReference type="ARBA" id="ARBA00023027"/>
    </source>
</evidence>
<dbReference type="SUPFAM" id="SSF52283">
    <property type="entry name" value="Formate/glycerate dehydrogenase catalytic domain-like"/>
    <property type="match status" value="1"/>
</dbReference>
<keyword evidence="3" id="KW-0560">Oxidoreductase</keyword>
<keyword evidence="4" id="KW-0520">NAD</keyword>
<gene>
    <name evidence="7" type="ORF">METZ01_LOCUS238982</name>
</gene>
<reference evidence="7" key="1">
    <citation type="submission" date="2018-05" db="EMBL/GenBank/DDBJ databases">
        <authorList>
            <person name="Lanie J.A."/>
            <person name="Ng W.-L."/>
            <person name="Kazmierczak K.M."/>
            <person name="Andrzejewski T.M."/>
            <person name="Davidsen T.M."/>
            <person name="Wayne K.J."/>
            <person name="Tettelin H."/>
            <person name="Glass J.I."/>
            <person name="Rusch D."/>
            <person name="Podicherti R."/>
            <person name="Tsui H.-C.T."/>
            <person name="Winkler M.E."/>
        </authorList>
    </citation>
    <scope>NUCLEOTIDE SEQUENCE</scope>
</reference>
<dbReference type="Gene3D" id="3.40.50.720">
    <property type="entry name" value="NAD(P)-binding Rossmann-like Domain"/>
    <property type="match status" value="2"/>
</dbReference>
<dbReference type="Pfam" id="PF01262">
    <property type="entry name" value="AlaDh_PNT_C"/>
    <property type="match status" value="1"/>
</dbReference>
<feature type="domain" description="Alanine dehydrogenase/pyridine nucleotide transhydrogenase NAD(H)-binding" evidence="5">
    <location>
        <begin position="149"/>
        <end position="297"/>
    </location>
</feature>
<feature type="domain" description="Alanine dehydrogenase/pyridine nucleotide transhydrogenase N-terminal" evidence="6">
    <location>
        <begin position="4"/>
        <end position="137"/>
    </location>
</feature>
<evidence type="ECO:0000259" key="6">
    <source>
        <dbReference type="SMART" id="SM01003"/>
    </source>
</evidence>
<dbReference type="InterPro" id="IPR036291">
    <property type="entry name" value="NAD(P)-bd_dom_sf"/>
</dbReference>
<dbReference type="GO" id="GO:0042853">
    <property type="term" value="P:L-alanine catabolic process"/>
    <property type="evidence" value="ECO:0007669"/>
    <property type="project" value="InterPro"/>
</dbReference>
<dbReference type="InterPro" id="IPR008141">
    <property type="entry name" value="Ala_DH"/>
</dbReference>
<dbReference type="InterPro" id="IPR007886">
    <property type="entry name" value="AlaDH/PNT_N"/>
</dbReference>
<dbReference type="SUPFAM" id="SSF51735">
    <property type="entry name" value="NAD(P)-binding Rossmann-fold domains"/>
    <property type="match status" value="1"/>
</dbReference>
<dbReference type="EMBL" id="UINC01061012">
    <property type="protein sequence ID" value="SVB86128.1"/>
    <property type="molecule type" value="Genomic_DNA"/>
</dbReference>
<dbReference type="CDD" id="cd05305">
    <property type="entry name" value="L-AlaDH"/>
    <property type="match status" value="1"/>
</dbReference>
<dbReference type="GO" id="GO:0005886">
    <property type="term" value="C:plasma membrane"/>
    <property type="evidence" value="ECO:0007669"/>
    <property type="project" value="TreeGrafter"/>
</dbReference>
<name>A0A382HFQ1_9ZZZZ</name>
<evidence type="ECO:0000313" key="7">
    <source>
        <dbReference type="EMBL" id="SVB86128.1"/>
    </source>
</evidence>
<dbReference type="SMART" id="SM01003">
    <property type="entry name" value="AlaDh_PNT_N"/>
    <property type="match status" value="1"/>
</dbReference>
<dbReference type="GO" id="GO:0000286">
    <property type="term" value="F:alanine dehydrogenase activity"/>
    <property type="evidence" value="ECO:0007669"/>
    <property type="project" value="UniProtKB-EC"/>
</dbReference>
<proteinExistence type="inferred from homology"/>
<dbReference type="Pfam" id="PF05222">
    <property type="entry name" value="AlaDh_PNT_N"/>
    <property type="match status" value="1"/>
</dbReference>
<evidence type="ECO:0000256" key="3">
    <source>
        <dbReference type="ARBA" id="ARBA00023002"/>
    </source>
</evidence>
<evidence type="ECO:0000259" key="5">
    <source>
        <dbReference type="SMART" id="SM01002"/>
    </source>
</evidence>
<dbReference type="EC" id="1.4.1.1" evidence="2"/>
<accession>A0A382HFQ1</accession>